<dbReference type="EMBL" id="AANC01000001">
    <property type="protein sequence ID" value="EAQ51178.1"/>
    <property type="molecule type" value="Genomic_DNA"/>
</dbReference>
<dbReference type="Proteomes" id="UP000001601">
    <property type="component" value="Unassembled WGS sequence"/>
</dbReference>
<sequence length="208" mass="22183">MKKTTLVAAVLTAAFLMTSCDEPCDCEGDEAPILGAPSNIIPLASADSLYKNYGNSRVELIELAENITEEGDTIPEEDVRYKKATRYVSFSFSEMQKYMAYIKQQADSAGVEITDLRVYFGKNKKSAKKDAGKATVFFNPAALLDLPNGTKDTVSFAILNLPDGTKKAVAVGTVLSSSGGMTAEGDTESLSGDLGTLAPPPPANEFDF</sequence>
<gene>
    <name evidence="2" type="ORF">MED217_16585</name>
</gene>
<name>A3XHR5_LEEBM</name>
<proteinExistence type="predicted"/>
<evidence type="ECO:0000313" key="2">
    <source>
        <dbReference type="EMBL" id="EAQ51178.1"/>
    </source>
</evidence>
<dbReference type="RefSeq" id="WP_009781657.1">
    <property type="nucleotide sequence ID" value="NZ_CH672395.1"/>
</dbReference>
<accession>A3XHR5</accession>
<reference evidence="2 3" key="1">
    <citation type="journal article" date="2007" name="Nature">
        <title>Light stimulates growth of proteorhodopsin-containing marine Flavobacteria.</title>
        <authorList>
            <person name="Gomez-Consarnau L."/>
            <person name="Gonzalez J.M."/>
            <person name="Coll-Llado M."/>
            <person name="Gourdon P."/>
            <person name="Pascher T."/>
            <person name="Neutze R."/>
            <person name="Pedros-Alio C."/>
            <person name="Pinhassi J."/>
        </authorList>
    </citation>
    <scope>NUCLEOTIDE SEQUENCE [LARGE SCALE GENOMIC DNA]</scope>
    <source>
        <strain evidence="2 3">MED217</strain>
    </source>
</reference>
<evidence type="ECO:0000313" key="3">
    <source>
        <dbReference type="Proteomes" id="UP000001601"/>
    </source>
</evidence>
<keyword evidence="3" id="KW-1185">Reference proteome</keyword>
<dbReference type="AlphaFoldDB" id="A3XHR5"/>
<evidence type="ECO:0000256" key="1">
    <source>
        <dbReference type="SAM" id="MobiDB-lite"/>
    </source>
</evidence>
<protein>
    <submittedName>
        <fullName evidence="2">Uncharacterized protein</fullName>
    </submittedName>
</protein>
<dbReference type="eggNOG" id="ENOG5030RQW">
    <property type="taxonomic scope" value="Bacteria"/>
</dbReference>
<dbReference type="PROSITE" id="PS51257">
    <property type="entry name" value="PROKAR_LIPOPROTEIN"/>
    <property type="match status" value="1"/>
</dbReference>
<feature type="compositionally biased region" description="Pro residues" evidence="1">
    <location>
        <begin position="198"/>
        <end position="208"/>
    </location>
</feature>
<comment type="caution">
    <text evidence="2">The sequence shown here is derived from an EMBL/GenBank/DDBJ whole genome shotgun (WGS) entry which is preliminary data.</text>
</comment>
<dbReference type="OrthoDB" id="1427559at2"/>
<dbReference type="HOGENOM" id="CLU_1319607_0_0_10"/>
<dbReference type="STRING" id="398720.MED217_16585"/>
<organism evidence="2 3">
    <name type="scientific">Leeuwenhoekiella blandensis (strain CECT 7118 / CCUG 51940 / KCTC 22103 / MED217)</name>
    <name type="common">Flavobacterium sp. (strain MED217)</name>
    <dbReference type="NCBI Taxonomy" id="398720"/>
    <lineage>
        <taxon>Bacteria</taxon>
        <taxon>Pseudomonadati</taxon>
        <taxon>Bacteroidota</taxon>
        <taxon>Flavobacteriia</taxon>
        <taxon>Flavobacteriales</taxon>
        <taxon>Flavobacteriaceae</taxon>
        <taxon>Leeuwenhoekiella</taxon>
    </lineage>
</organism>
<feature type="region of interest" description="Disordered" evidence="1">
    <location>
        <begin position="179"/>
        <end position="208"/>
    </location>
</feature>